<dbReference type="Gene3D" id="2.20.110.10">
    <property type="entry name" value="Histone H3 K4-specific methyltransferase SET7/9 N-terminal domain"/>
    <property type="match status" value="3"/>
</dbReference>
<dbReference type="SUPFAM" id="SSF82185">
    <property type="entry name" value="Histone H3 K4-specific methyltransferase SET7/9 N-terminal domain"/>
    <property type="match status" value="2"/>
</dbReference>
<dbReference type="SMART" id="SM00698">
    <property type="entry name" value="MORN"/>
    <property type="match status" value="6"/>
</dbReference>
<name>A0A6T7ZH81_9EUKA</name>
<evidence type="ECO:0008006" key="4">
    <source>
        <dbReference type="Google" id="ProtNLM"/>
    </source>
</evidence>
<dbReference type="AlphaFoldDB" id="A0A6T7ZH81"/>
<dbReference type="PANTHER" id="PTHR43215">
    <property type="entry name" value="RADIAL SPOKE HEAD 1 HOMOLOG"/>
    <property type="match status" value="1"/>
</dbReference>
<evidence type="ECO:0000256" key="1">
    <source>
        <dbReference type="ARBA" id="ARBA00022737"/>
    </source>
</evidence>
<dbReference type="FunFam" id="2.20.110.10:FF:000002">
    <property type="entry name" value="Phosphatidylinositol 4-phosphate 5-kinase 8"/>
    <property type="match status" value="1"/>
</dbReference>
<organism evidence="3">
    <name type="scientific">Prymnesium polylepis</name>
    <dbReference type="NCBI Taxonomy" id="72548"/>
    <lineage>
        <taxon>Eukaryota</taxon>
        <taxon>Haptista</taxon>
        <taxon>Haptophyta</taxon>
        <taxon>Prymnesiophyceae</taxon>
        <taxon>Prymnesiales</taxon>
        <taxon>Prymnesiaceae</taxon>
        <taxon>Prymnesium</taxon>
    </lineage>
</organism>
<keyword evidence="1" id="KW-0677">Repeat</keyword>
<evidence type="ECO:0000313" key="3">
    <source>
        <dbReference type="EMBL" id="CAE2219342.1"/>
    </source>
</evidence>
<protein>
    <recommendedName>
        <fullName evidence="4">MORN repeat-containing protein 5</fullName>
    </recommendedName>
</protein>
<reference evidence="3" key="1">
    <citation type="submission" date="2021-01" db="EMBL/GenBank/DDBJ databases">
        <authorList>
            <person name="Corre E."/>
            <person name="Pelletier E."/>
            <person name="Niang G."/>
            <person name="Scheremetjew M."/>
            <person name="Finn R."/>
            <person name="Kale V."/>
            <person name="Holt S."/>
            <person name="Cochrane G."/>
            <person name="Meng A."/>
            <person name="Brown T."/>
            <person name="Cohen L."/>
        </authorList>
    </citation>
    <scope>NUCLEOTIDE SEQUENCE</scope>
    <source>
        <strain evidence="3">UIO037</strain>
    </source>
</reference>
<accession>A0A6T7ZH81</accession>
<gene>
    <name evidence="3" type="ORF">CPOL0286_LOCUS8527</name>
</gene>
<sequence length="250" mass="26750">MLAELAAVHKKPAREPAGSAPPERGALGAYDGELNEAGQRHGKGTMRFPSGESYEGEWQEGKAHGSGKFRYKSGAEYEGEWNSNVKEGWGTLRLPSGRVAYKGEWLSDQRCGRGKFAYPDGSMYDGQWAANMRSGHGTFSFANGAAYDGGYSGGRKDGPGTYTFPNGFAQVSVHEAGRPTGKGARWSVDREQAWRLKDGKVEGTFAEPVLGEITVPLGIAEQLAAKVGLEAPPRRGVEAPAVPSRTEALV</sequence>
<evidence type="ECO:0000256" key="2">
    <source>
        <dbReference type="SAM" id="MobiDB-lite"/>
    </source>
</evidence>
<dbReference type="InterPro" id="IPR003409">
    <property type="entry name" value="MORN"/>
</dbReference>
<proteinExistence type="predicted"/>
<dbReference type="EMBL" id="HBKO01018758">
    <property type="protein sequence ID" value="CAE2219342.1"/>
    <property type="molecule type" value="Transcribed_RNA"/>
</dbReference>
<dbReference type="Pfam" id="PF02493">
    <property type="entry name" value="MORN"/>
    <property type="match status" value="6"/>
</dbReference>
<feature type="region of interest" description="Disordered" evidence="2">
    <location>
        <begin position="1"/>
        <end position="65"/>
    </location>
</feature>
<dbReference type="PANTHER" id="PTHR43215:SF14">
    <property type="entry name" value="RADIAL SPOKE HEAD 1 HOMOLOG"/>
    <property type="match status" value="1"/>
</dbReference>